<protein>
    <submittedName>
        <fullName evidence="2">Peptidase C14 domain-containing protein</fullName>
    </submittedName>
</protein>
<dbReference type="InterPro" id="IPR029030">
    <property type="entry name" value="Caspase-like_dom_sf"/>
</dbReference>
<dbReference type="SUPFAM" id="SSF52129">
    <property type="entry name" value="Caspase-like"/>
    <property type="match status" value="1"/>
</dbReference>
<name>A0A0U5JDM3_9BACT</name>
<dbReference type="Gene3D" id="3.40.50.1460">
    <property type="match status" value="1"/>
</dbReference>
<dbReference type="InParanoid" id="A0A0U5JDM3"/>
<dbReference type="EMBL" id="LN879502">
    <property type="protein sequence ID" value="CUI17614.1"/>
    <property type="molecule type" value="Genomic_DNA"/>
</dbReference>
<dbReference type="GO" id="GO:0006508">
    <property type="term" value="P:proteolysis"/>
    <property type="evidence" value="ECO:0007669"/>
    <property type="project" value="InterPro"/>
</dbReference>
<evidence type="ECO:0000313" key="2">
    <source>
        <dbReference type="EMBL" id="CUI17614.1"/>
    </source>
</evidence>
<proteinExistence type="predicted"/>
<dbReference type="Proteomes" id="UP000069902">
    <property type="component" value="Chromosome cPNK"/>
</dbReference>
<keyword evidence="3" id="KW-1185">Reference proteome</keyword>
<feature type="domain" description="Peptidase C14 caspase" evidence="1">
    <location>
        <begin position="88"/>
        <end position="290"/>
    </location>
</feature>
<sequence>MLKKKLLNLFLFIFFASGMFFTPALEGASLHVILVGDSLNDQDPTGFEGGIDLWRREAKKIAAYTGLELEGVIFEGHHCRVEHVMGYIEELKVEPDDIVILYFAMHGSRTKEKNNRWPDLSFSLDQQKIDFNLFNDLLREKNPRLFLSIADSCNNIVTTRATGNPANHPALAAEEEENRQAFTNTSSFTSLLVKSTSDELLAKYKRLFLDHSGSIIISTSSPGQFSIKHCLTGGVFTTQLIETFRKKEPPAAIHWNHLLSDVTRQTTHKVESLKTELDLEESQIPQFELNLSVN</sequence>
<dbReference type="RefSeq" id="WP_059061820.1">
    <property type="nucleotide sequence ID" value="NZ_LN879502.1"/>
</dbReference>
<evidence type="ECO:0000313" key="3">
    <source>
        <dbReference type="Proteomes" id="UP000069902"/>
    </source>
</evidence>
<dbReference type="STRING" id="389348.PNK_2010"/>
<dbReference type="Pfam" id="PF00656">
    <property type="entry name" value="Peptidase_C14"/>
    <property type="match status" value="1"/>
</dbReference>
<dbReference type="KEGG" id="pnl:PNK_2010"/>
<reference evidence="3" key="1">
    <citation type="submission" date="2015-09" db="EMBL/GenBank/DDBJ databases">
        <authorList>
            <person name="Bertelli C."/>
        </authorList>
    </citation>
    <scope>NUCLEOTIDE SEQUENCE [LARGE SCALE GENOMIC DNA]</scope>
    <source>
        <strain evidence="3">KNic</strain>
    </source>
</reference>
<dbReference type="AlphaFoldDB" id="A0A0U5JDM3"/>
<accession>A0A0U5JDM3</accession>
<evidence type="ECO:0000259" key="1">
    <source>
        <dbReference type="Pfam" id="PF00656"/>
    </source>
</evidence>
<organism evidence="2 3">
    <name type="scientific">Candidatus Protochlamydia naegleriophila</name>
    <dbReference type="NCBI Taxonomy" id="389348"/>
    <lineage>
        <taxon>Bacteria</taxon>
        <taxon>Pseudomonadati</taxon>
        <taxon>Chlamydiota</taxon>
        <taxon>Chlamydiia</taxon>
        <taxon>Parachlamydiales</taxon>
        <taxon>Parachlamydiaceae</taxon>
        <taxon>Candidatus Protochlamydia</taxon>
    </lineage>
</organism>
<dbReference type="InterPro" id="IPR011600">
    <property type="entry name" value="Pept_C14_caspase"/>
</dbReference>
<gene>
    <name evidence="2" type="ORF">PNK_2010</name>
</gene>
<dbReference type="GO" id="GO:0004197">
    <property type="term" value="F:cysteine-type endopeptidase activity"/>
    <property type="evidence" value="ECO:0007669"/>
    <property type="project" value="InterPro"/>
</dbReference>
<dbReference type="PATRIC" id="fig|389348.3.peg.2262"/>